<feature type="domain" description="Electron transfer flavoprotein alpha/beta-subunit N-terminal" evidence="3">
    <location>
        <begin position="23"/>
        <end position="221"/>
    </location>
</feature>
<dbReference type="InterPro" id="IPR001308">
    <property type="entry name" value="ETF_a/FixB"/>
</dbReference>
<evidence type="ECO:0000259" key="3">
    <source>
        <dbReference type="SMART" id="SM00893"/>
    </source>
</evidence>
<proteinExistence type="inferred from homology"/>
<dbReference type="Gene3D" id="3.40.50.620">
    <property type="entry name" value="HUPs"/>
    <property type="match status" value="2"/>
</dbReference>
<protein>
    <submittedName>
        <fullName evidence="4">Electron transfer flavoprotein, alpha subunit</fullName>
    </submittedName>
</protein>
<comment type="similarity">
    <text evidence="1">Belongs to the ETF alpha-subunit/FixB family.</text>
</comment>
<dbReference type="Proteomes" id="UP001193389">
    <property type="component" value="Chromosome"/>
</dbReference>
<dbReference type="InterPro" id="IPR029035">
    <property type="entry name" value="DHS-like_NAD/FAD-binding_dom"/>
</dbReference>
<dbReference type="InterPro" id="IPR014729">
    <property type="entry name" value="Rossmann-like_a/b/a_fold"/>
</dbReference>
<dbReference type="SUPFAM" id="SSF52402">
    <property type="entry name" value="Adenine nucleotide alpha hydrolases-like"/>
    <property type="match status" value="2"/>
</dbReference>
<dbReference type="GO" id="GO:0033539">
    <property type="term" value="P:fatty acid beta-oxidation using acyl-CoA dehydrogenase"/>
    <property type="evidence" value="ECO:0007669"/>
    <property type="project" value="TreeGrafter"/>
</dbReference>
<dbReference type="PANTHER" id="PTHR43153:SF1">
    <property type="entry name" value="ELECTRON TRANSFER FLAVOPROTEIN SUBUNIT ALPHA, MITOCHONDRIAL"/>
    <property type="match status" value="1"/>
</dbReference>
<dbReference type="AlphaFoldDB" id="A0A5K7SDH9"/>
<organism evidence="4 5">
    <name type="scientific">Aquipluma nitroreducens</name>
    <dbReference type="NCBI Taxonomy" id="2010828"/>
    <lineage>
        <taxon>Bacteria</taxon>
        <taxon>Pseudomonadati</taxon>
        <taxon>Bacteroidota</taxon>
        <taxon>Bacteroidia</taxon>
        <taxon>Marinilabiliales</taxon>
        <taxon>Prolixibacteraceae</taxon>
        <taxon>Aquipluma</taxon>
    </lineage>
</organism>
<dbReference type="PANTHER" id="PTHR43153">
    <property type="entry name" value="ELECTRON TRANSFER FLAVOPROTEIN ALPHA"/>
    <property type="match status" value="1"/>
</dbReference>
<dbReference type="GO" id="GO:0050660">
    <property type="term" value="F:flavin adenine dinucleotide binding"/>
    <property type="evidence" value="ECO:0007669"/>
    <property type="project" value="InterPro"/>
</dbReference>
<dbReference type="RefSeq" id="WP_318347769.1">
    <property type="nucleotide sequence ID" value="NZ_AP018694.1"/>
</dbReference>
<dbReference type="Gene3D" id="3.40.50.1220">
    <property type="entry name" value="TPP-binding domain"/>
    <property type="match status" value="1"/>
</dbReference>
<accession>A0A5K7SDH9</accession>
<keyword evidence="2" id="KW-0813">Transport</keyword>
<dbReference type="Pfam" id="PF01012">
    <property type="entry name" value="ETF"/>
    <property type="match status" value="2"/>
</dbReference>
<dbReference type="SMART" id="SM00893">
    <property type="entry name" value="ETF"/>
    <property type="match status" value="2"/>
</dbReference>
<reference evidence="4" key="1">
    <citation type="journal article" date="2020" name="Int. J. Syst. Evol. Microbiol.">
        <title>Aquipluma nitroreducens gen. nov. sp. nov., a novel facultatively anaerobic bacterium isolated from a freshwater lake.</title>
        <authorList>
            <person name="Watanabe M."/>
            <person name="Kojima H."/>
            <person name="Fukui M."/>
        </authorList>
    </citation>
    <scope>NUCLEOTIDE SEQUENCE</scope>
    <source>
        <strain evidence="4">MeG22</strain>
    </source>
</reference>
<dbReference type="InterPro" id="IPR014731">
    <property type="entry name" value="ETF_asu_C"/>
</dbReference>
<evidence type="ECO:0000256" key="2">
    <source>
        <dbReference type="ARBA" id="ARBA00022982"/>
    </source>
</evidence>
<dbReference type="CDD" id="cd01714">
    <property type="entry name" value="ETF_beta"/>
    <property type="match status" value="1"/>
</dbReference>
<dbReference type="GO" id="GO:0009055">
    <property type="term" value="F:electron transfer activity"/>
    <property type="evidence" value="ECO:0007669"/>
    <property type="project" value="InterPro"/>
</dbReference>
<dbReference type="InterPro" id="IPR014730">
    <property type="entry name" value="ETF_a/b_N"/>
</dbReference>
<dbReference type="KEGG" id="anf:AQPE_3720"/>
<evidence type="ECO:0000256" key="1">
    <source>
        <dbReference type="ARBA" id="ARBA00005817"/>
    </source>
</evidence>
<dbReference type="CDD" id="cd01715">
    <property type="entry name" value="ETF_alpha"/>
    <property type="match status" value="1"/>
</dbReference>
<dbReference type="SUPFAM" id="SSF52467">
    <property type="entry name" value="DHS-like NAD/FAD-binding domain"/>
    <property type="match status" value="1"/>
</dbReference>
<dbReference type="Pfam" id="PF00766">
    <property type="entry name" value="ETF_alpha"/>
    <property type="match status" value="1"/>
</dbReference>
<name>A0A5K7SDH9_9BACT</name>
<evidence type="ECO:0000313" key="5">
    <source>
        <dbReference type="Proteomes" id="UP001193389"/>
    </source>
</evidence>
<keyword evidence="2" id="KW-0249">Electron transport</keyword>
<sequence>MALTIISLIKQVPLPTEMRMGEDGLMDRTKAKSIINIDCQFGLEAGLQLKKQYPDARLIACSMGPQSFEVALRTAISMGYDEAFLLSDRKLGGSDTYATGLAISTMLKHLGFTKDSKEPFIILAGRQTSDGDTAHVPSQVAENIGIPQATFVESVKADGEGNVIAKRIIEGGYQMMKLPMPCTISLTPTGIPPRKPSLVGAIKARNAKITVFGIDDIGLGTEKIGLTGSPTIVANVVNIVSERAPITMSSGHDEVTLVDNLIANFKKGGNVLEKKEKVEKKVSEAPDFPYYDNRNGAKGIITWAEIANGKIARPSIELLTPARKLADQLGNDTKIMTLLIGKNVKDQAQTLFEHGSDEVIVVEDDRLEEYLVLPFSSIFAQVIKERNPEIALFAATTSGRELAPRIGVKTGSGVTADCTGLEIGEYVNRKEKVINKPILFSRRPTYGESKLATILGFVYPQISTARAGTFEVPARMEGRTGVLSTYKPILTDKEFTVEILQTVRGGGGLQNLFDADIIVSGGRGTTGDGLELVKKLADALVQKGIKAEWACSRVVVDEGYSEYARQVGQTGKTVRPKVYVAIGISGAIQHIAGMKESEKIIAIDHNPKASIFHFADFGIVGEYQDILPELIDRVNGGFTFGIEPIRN</sequence>
<keyword evidence="5" id="KW-1185">Reference proteome</keyword>
<dbReference type="InterPro" id="IPR033948">
    <property type="entry name" value="ETF_beta_N"/>
</dbReference>
<gene>
    <name evidence="4" type="ORF">AQPE_3720</name>
</gene>
<dbReference type="InterPro" id="IPR033947">
    <property type="entry name" value="ETF_alpha_N"/>
</dbReference>
<dbReference type="EMBL" id="AP018694">
    <property type="protein sequence ID" value="BBE19535.1"/>
    <property type="molecule type" value="Genomic_DNA"/>
</dbReference>
<feature type="domain" description="Electron transfer flavoprotein alpha/beta-subunit N-terminal" evidence="3">
    <location>
        <begin position="300"/>
        <end position="499"/>
    </location>
</feature>
<evidence type="ECO:0000313" key="4">
    <source>
        <dbReference type="EMBL" id="BBE19535.1"/>
    </source>
</evidence>